<evidence type="ECO:0000256" key="1">
    <source>
        <dbReference type="SAM" id="MobiDB-lite"/>
    </source>
</evidence>
<feature type="compositionally biased region" description="Basic and acidic residues" evidence="1">
    <location>
        <begin position="592"/>
        <end position="609"/>
    </location>
</feature>
<feature type="compositionally biased region" description="Pro residues" evidence="1">
    <location>
        <begin position="418"/>
        <end position="427"/>
    </location>
</feature>
<feature type="region of interest" description="Disordered" evidence="1">
    <location>
        <begin position="320"/>
        <end position="345"/>
    </location>
</feature>
<dbReference type="AlphaFoldDB" id="A0A9P0P311"/>
<name>A0A9P0P311_ACAOB</name>
<proteinExistence type="predicted"/>
<feature type="compositionally biased region" description="Pro residues" evidence="1">
    <location>
        <begin position="643"/>
        <end position="659"/>
    </location>
</feature>
<dbReference type="PANTHER" id="PTHR37970">
    <property type="entry name" value="PROTEIN CBG08587"/>
    <property type="match status" value="1"/>
</dbReference>
<dbReference type="Proteomes" id="UP001152888">
    <property type="component" value="Unassembled WGS sequence"/>
</dbReference>
<feature type="region of interest" description="Disordered" evidence="1">
    <location>
        <begin position="580"/>
        <end position="624"/>
    </location>
</feature>
<dbReference type="OrthoDB" id="6381867at2759"/>
<keyword evidence="3" id="KW-1185">Reference proteome</keyword>
<protein>
    <submittedName>
        <fullName evidence="2">Uncharacterized protein</fullName>
    </submittedName>
</protein>
<feature type="compositionally biased region" description="Low complexity" evidence="1">
    <location>
        <begin position="793"/>
        <end position="805"/>
    </location>
</feature>
<feature type="compositionally biased region" description="Basic and acidic residues" evidence="1">
    <location>
        <begin position="523"/>
        <end position="533"/>
    </location>
</feature>
<feature type="compositionally biased region" description="Basic residues" evidence="1">
    <location>
        <begin position="806"/>
        <end position="816"/>
    </location>
</feature>
<dbReference type="EMBL" id="CAKOFQ010006750">
    <property type="protein sequence ID" value="CAH1967971.1"/>
    <property type="molecule type" value="Genomic_DNA"/>
</dbReference>
<accession>A0A9P0P311</accession>
<reference evidence="2" key="1">
    <citation type="submission" date="2022-03" db="EMBL/GenBank/DDBJ databases">
        <authorList>
            <person name="Sayadi A."/>
        </authorList>
    </citation>
    <scope>NUCLEOTIDE SEQUENCE</scope>
</reference>
<feature type="region of interest" description="Disordered" evidence="1">
    <location>
        <begin position="637"/>
        <end position="725"/>
    </location>
</feature>
<evidence type="ECO:0000313" key="3">
    <source>
        <dbReference type="Proteomes" id="UP001152888"/>
    </source>
</evidence>
<feature type="compositionally biased region" description="Basic and acidic residues" evidence="1">
    <location>
        <begin position="364"/>
        <end position="381"/>
    </location>
</feature>
<feature type="compositionally biased region" description="Polar residues" evidence="1">
    <location>
        <begin position="327"/>
        <end position="343"/>
    </location>
</feature>
<feature type="region of interest" description="Disordered" evidence="1">
    <location>
        <begin position="468"/>
        <end position="565"/>
    </location>
</feature>
<sequence>MSSSAICQNFVQNAWKKELCSNCFKSKDEHSAKPKPKPVQLISTKEVIGIIRNGDRSRPKMSVCFLKELTEVIGYGGDDWYSDTEDEVDENESSSDGYISTDSEGEECHEELKKITKANTDFNTTSLGDTEPKRSFTQLLLGKPLVDSSGKKQTLLVSVTPFGEEPSSPVRKSNTKSFSHIPIAKNKEVIAENKNSNVVLTSYTKNEEKEEKSLLDEINETLESGRNPISIMSKKKKIEKEIVLSVSELDKENLVQERDKNDDEIEEGRVQKVVVSEKKINLTRTPALKRDVEKPVIYQTSTAKIELMNSRNLKLNKETTNNKAKNDSTLHISKNEVNNNTTSENKEIKKEVVEVTKTKEKKDEINANVAEKGESVKEDKLAALPPPVPAKSSLVFTQSREQAGKPDGREDPLSSEVPPLPVTPPPVLETQTSFLHGPAPNPPIYEKPKIPVKPAANMLIRKPQIALSTFSSDPVEKQPLTKQDSGELDGKSGKRKAPMPPDDGQGPIYTRNNNALTSTDGPVVKEKDKRDRASSCAPKLTASLDEVDYASPEPAPRKSLSISTDCLATEEKRKQKARFSLKKFLRMGSSKDVSKLGQDETTKTDEKSESQSNSKPRLVIVHPSELNGSKVEVVATPVGLTPPKSPLAPPTPTSAPPSPTNHDYASADMGGDYESYALSAPPKPAVTKPPPPPRNLEAGHAVRPPPKSFDVLSRQRQRAGSEHAVKKTETVYANIGEVRSAIVPNKPVRTASMREREAMQQKQMRKANHNYEPINIRGKDSTENVYDYINSTRSSSPDSDSSRGKGSPKAKNMRLGKRSESSIDVSSEYFKYGGIPRSMSLTYCGSETESEIYSPYGFYGSESEVTEDDHDWIQNGRTHKLRSRKGRSIVHKNLEDNYGAVVVANHEALAQVLENIQQSSHVQPALRGLKTAPSLRWSDFSVVSGPNSPVLAGHRAFHQSLWGTAGHHVTLCVDTGATAGAKGALALGAFAVQAVTEFSDLVPERCLAKGKGEDVLVQATISVLPWLQIHTFQSYSDYLKSKFQNPDEAWKDSNFVMLQLVNALKILQAQGIEELPVSLSCFVLCKEMEKDNHHRLCVLQPDLTTDTDPEKHATLCACALKALNLLQTSPKISCLLQSLLGHERAVSLTQVKSVLEFTLWGPSDVALGSTVRERELALQRWLDLQRATVLHGLVCARVQLTVYEECHLTFLVRSNARMMSDASLLIESSNMKHAVTNGHK</sequence>
<feature type="compositionally biased region" description="Pro residues" evidence="1">
    <location>
        <begin position="681"/>
        <end position="694"/>
    </location>
</feature>
<dbReference type="PANTHER" id="PTHR37970:SF1">
    <property type="entry name" value="SERINE-RICH ADHESIN FOR PLATELETS"/>
    <property type="match status" value="1"/>
</dbReference>
<feature type="compositionally biased region" description="Polar residues" evidence="1">
    <location>
        <begin position="510"/>
        <end position="520"/>
    </location>
</feature>
<feature type="region of interest" description="Disordered" evidence="1">
    <location>
        <begin position="364"/>
        <end position="448"/>
    </location>
</feature>
<feature type="compositionally biased region" description="Basic and acidic residues" evidence="1">
    <location>
        <begin position="402"/>
        <end position="412"/>
    </location>
</feature>
<comment type="caution">
    <text evidence="2">The sequence shown here is derived from an EMBL/GenBank/DDBJ whole genome shotgun (WGS) entry which is preliminary data.</text>
</comment>
<feature type="region of interest" description="Disordered" evidence="1">
    <location>
        <begin position="81"/>
        <end position="103"/>
    </location>
</feature>
<evidence type="ECO:0000313" key="2">
    <source>
        <dbReference type="EMBL" id="CAH1967971.1"/>
    </source>
</evidence>
<feature type="region of interest" description="Disordered" evidence="1">
    <location>
        <begin position="758"/>
        <end position="820"/>
    </location>
</feature>
<gene>
    <name evidence="2" type="ORF">ACAOBT_LOCUS7627</name>
</gene>
<organism evidence="2 3">
    <name type="scientific">Acanthoscelides obtectus</name>
    <name type="common">Bean weevil</name>
    <name type="synonym">Bruchus obtectus</name>
    <dbReference type="NCBI Taxonomy" id="200917"/>
    <lineage>
        <taxon>Eukaryota</taxon>
        <taxon>Metazoa</taxon>
        <taxon>Ecdysozoa</taxon>
        <taxon>Arthropoda</taxon>
        <taxon>Hexapoda</taxon>
        <taxon>Insecta</taxon>
        <taxon>Pterygota</taxon>
        <taxon>Neoptera</taxon>
        <taxon>Endopterygota</taxon>
        <taxon>Coleoptera</taxon>
        <taxon>Polyphaga</taxon>
        <taxon>Cucujiformia</taxon>
        <taxon>Chrysomeloidea</taxon>
        <taxon>Chrysomelidae</taxon>
        <taxon>Bruchinae</taxon>
        <taxon>Bruchini</taxon>
        <taxon>Acanthoscelides</taxon>
    </lineage>
</organism>
<feature type="compositionally biased region" description="Acidic residues" evidence="1">
    <location>
        <begin position="81"/>
        <end position="93"/>
    </location>
</feature>